<reference evidence="7" key="1">
    <citation type="journal article" date="2019" name="Int. J. Syst. Evol. Microbiol.">
        <title>The Global Catalogue of Microorganisms (GCM) 10K type strain sequencing project: providing services to taxonomists for standard genome sequencing and annotation.</title>
        <authorList>
            <consortium name="The Broad Institute Genomics Platform"/>
            <consortium name="The Broad Institute Genome Sequencing Center for Infectious Disease"/>
            <person name="Wu L."/>
            <person name="Ma J."/>
        </authorList>
    </citation>
    <scope>NUCLEOTIDE SEQUENCE [LARGE SCALE GENOMIC DNA]</scope>
    <source>
        <strain evidence="7">KLKA75</strain>
    </source>
</reference>
<keyword evidence="2" id="KW-0229">DNA integration</keyword>
<dbReference type="PROSITE" id="PS51898">
    <property type="entry name" value="TYR_RECOMBINASE"/>
    <property type="match status" value="1"/>
</dbReference>
<dbReference type="CDD" id="cd01189">
    <property type="entry name" value="INT_ICEBs1_C_like"/>
    <property type="match status" value="1"/>
</dbReference>
<accession>A0ABV9TR61</accession>
<comment type="similarity">
    <text evidence="1">Belongs to the 'phage' integrase family.</text>
</comment>
<proteinExistence type="inferred from homology"/>
<evidence type="ECO:0000313" key="7">
    <source>
        <dbReference type="Proteomes" id="UP001595872"/>
    </source>
</evidence>
<dbReference type="InterPro" id="IPR002104">
    <property type="entry name" value="Integrase_catalytic"/>
</dbReference>
<evidence type="ECO:0000256" key="1">
    <source>
        <dbReference type="ARBA" id="ARBA00008857"/>
    </source>
</evidence>
<evidence type="ECO:0000313" key="6">
    <source>
        <dbReference type="EMBL" id="MFC4906597.1"/>
    </source>
</evidence>
<evidence type="ECO:0000259" key="5">
    <source>
        <dbReference type="PROSITE" id="PS51898"/>
    </source>
</evidence>
<feature type="domain" description="Tyr recombinase" evidence="5">
    <location>
        <begin position="159"/>
        <end position="370"/>
    </location>
</feature>
<protein>
    <submittedName>
        <fullName evidence="6">Tyrosine-type recombinase/integrase</fullName>
    </submittedName>
</protein>
<dbReference type="Pfam" id="PF00589">
    <property type="entry name" value="Phage_integrase"/>
    <property type="match status" value="1"/>
</dbReference>
<dbReference type="Gene3D" id="1.10.150.130">
    <property type="match status" value="1"/>
</dbReference>
<dbReference type="Proteomes" id="UP001595872">
    <property type="component" value="Unassembled WGS sequence"/>
</dbReference>
<name>A0ABV9TR61_9ACTN</name>
<dbReference type="InterPro" id="IPR011010">
    <property type="entry name" value="DNA_brk_join_enz"/>
</dbReference>
<evidence type="ECO:0000256" key="4">
    <source>
        <dbReference type="ARBA" id="ARBA00023172"/>
    </source>
</evidence>
<dbReference type="PANTHER" id="PTHR30629">
    <property type="entry name" value="PROPHAGE INTEGRASE"/>
    <property type="match status" value="1"/>
</dbReference>
<dbReference type="RefSeq" id="WP_378252284.1">
    <property type="nucleotide sequence ID" value="NZ_JBHSIT010000001.1"/>
</dbReference>
<organism evidence="6 7">
    <name type="scientific">Actinomadura gamaensis</name>
    <dbReference type="NCBI Taxonomy" id="1763541"/>
    <lineage>
        <taxon>Bacteria</taxon>
        <taxon>Bacillati</taxon>
        <taxon>Actinomycetota</taxon>
        <taxon>Actinomycetes</taxon>
        <taxon>Streptosporangiales</taxon>
        <taxon>Thermomonosporaceae</taxon>
        <taxon>Actinomadura</taxon>
    </lineage>
</organism>
<dbReference type="SUPFAM" id="SSF56349">
    <property type="entry name" value="DNA breaking-rejoining enzymes"/>
    <property type="match status" value="1"/>
</dbReference>
<gene>
    <name evidence="6" type="ORF">ACFPCY_04650</name>
</gene>
<evidence type="ECO:0000256" key="3">
    <source>
        <dbReference type="ARBA" id="ARBA00023125"/>
    </source>
</evidence>
<dbReference type="InterPro" id="IPR013762">
    <property type="entry name" value="Integrase-like_cat_sf"/>
</dbReference>
<dbReference type="EMBL" id="JBHSIT010000001">
    <property type="protein sequence ID" value="MFC4906597.1"/>
    <property type="molecule type" value="Genomic_DNA"/>
</dbReference>
<dbReference type="PANTHER" id="PTHR30629:SF2">
    <property type="entry name" value="PROPHAGE INTEGRASE INTS-RELATED"/>
    <property type="match status" value="1"/>
</dbReference>
<dbReference type="Gene3D" id="1.10.443.10">
    <property type="entry name" value="Intergrase catalytic core"/>
    <property type="match status" value="1"/>
</dbReference>
<dbReference type="InterPro" id="IPR010998">
    <property type="entry name" value="Integrase_recombinase_N"/>
</dbReference>
<keyword evidence="4" id="KW-0233">DNA recombination</keyword>
<sequence length="377" mass="42574">MASKTIGYKPDGRPIIVRGRGKTQTAAQKKLEQMLKKREEREAEKQAPATTAEITIAEAVAGFLRYGLMGRDSSTTTNARSLAEHHIVPQLGDKPVLEFTVDDCERWLEGRAEHLSTKSLREVRSVLRRSIARVMKRDDRVTRNVVDLCEVPTGKRPGRPSKALNFAQAMQLLRSAERARSDMRQYVVLALLTGARTEELRKLGWSHVVAYDKESGKWVPVHEAGWGHDEFAIYVWRSVRAHGDTKTKKSRRTLKLPQRCVEALRDLWMSFLPKTPAPEALVFPDENGKVRDAMTVLRAFRREIVGPAGLEPEEWTVRELRHSFVSLLSDSGMPLDKIALLVGHSGTQVTEKVYRQQIRPVIQDGAQAMDVIFPSQP</sequence>
<comment type="caution">
    <text evidence="6">The sequence shown here is derived from an EMBL/GenBank/DDBJ whole genome shotgun (WGS) entry which is preliminary data.</text>
</comment>
<keyword evidence="7" id="KW-1185">Reference proteome</keyword>
<keyword evidence="3" id="KW-0238">DNA-binding</keyword>
<dbReference type="InterPro" id="IPR050808">
    <property type="entry name" value="Phage_Integrase"/>
</dbReference>
<evidence type="ECO:0000256" key="2">
    <source>
        <dbReference type="ARBA" id="ARBA00022908"/>
    </source>
</evidence>